<gene>
    <name evidence="1" type="ORF">EVAR_12661_1</name>
</gene>
<sequence>MDNPNSRGVISALPASWVGVRYLLVASLQANVCFLYNVEWIQNIFRSVPVAPVSRMSIDWRGLANDTPYLRAQTALRANTGKLTTPSRLLLYKVGRRYTLLA</sequence>
<protein>
    <submittedName>
        <fullName evidence="1">Uncharacterized protein</fullName>
    </submittedName>
</protein>
<name>A0A4C1ZTQ7_EUMVA</name>
<dbReference type="EMBL" id="BGZK01002114">
    <property type="protein sequence ID" value="GBP90812.1"/>
    <property type="molecule type" value="Genomic_DNA"/>
</dbReference>
<accession>A0A4C1ZTQ7</accession>
<evidence type="ECO:0000313" key="1">
    <source>
        <dbReference type="EMBL" id="GBP90812.1"/>
    </source>
</evidence>
<organism evidence="1 2">
    <name type="scientific">Eumeta variegata</name>
    <name type="common">Bagworm moth</name>
    <name type="synonym">Eumeta japonica</name>
    <dbReference type="NCBI Taxonomy" id="151549"/>
    <lineage>
        <taxon>Eukaryota</taxon>
        <taxon>Metazoa</taxon>
        <taxon>Ecdysozoa</taxon>
        <taxon>Arthropoda</taxon>
        <taxon>Hexapoda</taxon>
        <taxon>Insecta</taxon>
        <taxon>Pterygota</taxon>
        <taxon>Neoptera</taxon>
        <taxon>Endopterygota</taxon>
        <taxon>Lepidoptera</taxon>
        <taxon>Glossata</taxon>
        <taxon>Ditrysia</taxon>
        <taxon>Tineoidea</taxon>
        <taxon>Psychidae</taxon>
        <taxon>Oiketicinae</taxon>
        <taxon>Eumeta</taxon>
    </lineage>
</organism>
<dbReference type="AlphaFoldDB" id="A0A4C1ZTQ7"/>
<evidence type="ECO:0000313" key="2">
    <source>
        <dbReference type="Proteomes" id="UP000299102"/>
    </source>
</evidence>
<keyword evidence="2" id="KW-1185">Reference proteome</keyword>
<proteinExistence type="predicted"/>
<comment type="caution">
    <text evidence="1">The sequence shown here is derived from an EMBL/GenBank/DDBJ whole genome shotgun (WGS) entry which is preliminary data.</text>
</comment>
<dbReference type="Proteomes" id="UP000299102">
    <property type="component" value="Unassembled WGS sequence"/>
</dbReference>
<reference evidence="1 2" key="1">
    <citation type="journal article" date="2019" name="Commun. Biol.">
        <title>The bagworm genome reveals a unique fibroin gene that provides high tensile strength.</title>
        <authorList>
            <person name="Kono N."/>
            <person name="Nakamura H."/>
            <person name="Ohtoshi R."/>
            <person name="Tomita M."/>
            <person name="Numata K."/>
            <person name="Arakawa K."/>
        </authorList>
    </citation>
    <scope>NUCLEOTIDE SEQUENCE [LARGE SCALE GENOMIC DNA]</scope>
</reference>